<evidence type="ECO:0000256" key="1">
    <source>
        <dbReference type="SAM" id="MobiDB-lite"/>
    </source>
</evidence>
<dbReference type="SUPFAM" id="SSF56112">
    <property type="entry name" value="Protein kinase-like (PK-like)"/>
    <property type="match status" value="1"/>
</dbReference>
<dbReference type="InterPro" id="IPR000719">
    <property type="entry name" value="Prot_kinase_dom"/>
</dbReference>
<dbReference type="GO" id="GO:0005524">
    <property type="term" value="F:ATP binding"/>
    <property type="evidence" value="ECO:0007669"/>
    <property type="project" value="InterPro"/>
</dbReference>
<organism evidence="4 5">
    <name type="scientific">Geodia barretti</name>
    <name type="common">Barrett's horny sponge</name>
    <dbReference type="NCBI Taxonomy" id="519541"/>
    <lineage>
        <taxon>Eukaryota</taxon>
        <taxon>Metazoa</taxon>
        <taxon>Porifera</taxon>
        <taxon>Demospongiae</taxon>
        <taxon>Heteroscleromorpha</taxon>
        <taxon>Tetractinellida</taxon>
        <taxon>Astrophorina</taxon>
        <taxon>Geodiidae</taxon>
        <taxon>Geodia</taxon>
    </lineage>
</organism>
<dbReference type="InterPro" id="IPR050122">
    <property type="entry name" value="RTK"/>
</dbReference>
<feature type="region of interest" description="Disordered" evidence="1">
    <location>
        <begin position="602"/>
        <end position="627"/>
    </location>
</feature>
<dbReference type="Proteomes" id="UP001174909">
    <property type="component" value="Unassembled WGS sequence"/>
</dbReference>
<gene>
    <name evidence="4" type="ORF">GBAR_LOCUS27801</name>
</gene>
<dbReference type="GO" id="GO:0005518">
    <property type="term" value="F:collagen binding"/>
    <property type="evidence" value="ECO:0007669"/>
    <property type="project" value="TreeGrafter"/>
</dbReference>
<dbReference type="SMART" id="SM00219">
    <property type="entry name" value="TyrKc"/>
    <property type="match status" value="1"/>
</dbReference>
<evidence type="ECO:0000313" key="5">
    <source>
        <dbReference type="Proteomes" id="UP001174909"/>
    </source>
</evidence>
<comment type="caution">
    <text evidence="4">The sequence shown here is derived from an EMBL/GenBank/DDBJ whole genome shotgun (WGS) entry which is preliminary data.</text>
</comment>
<keyword evidence="4" id="KW-0418">Kinase</keyword>
<dbReference type="GO" id="GO:0043235">
    <property type="term" value="C:receptor complex"/>
    <property type="evidence" value="ECO:0007669"/>
    <property type="project" value="TreeGrafter"/>
</dbReference>
<dbReference type="InterPro" id="IPR020635">
    <property type="entry name" value="Tyr_kinase_cat_dom"/>
</dbReference>
<evidence type="ECO:0000259" key="3">
    <source>
        <dbReference type="PROSITE" id="PS50011"/>
    </source>
</evidence>
<dbReference type="Gene3D" id="1.10.510.10">
    <property type="entry name" value="Transferase(Phosphotransferase) domain 1"/>
    <property type="match status" value="1"/>
</dbReference>
<feature type="compositionally biased region" description="Basic residues" evidence="1">
    <location>
        <begin position="610"/>
        <end position="621"/>
    </location>
</feature>
<dbReference type="EMBL" id="CASHTH010003882">
    <property type="protein sequence ID" value="CAI8050679.1"/>
    <property type="molecule type" value="Genomic_DNA"/>
</dbReference>
<protein>
    <submittedName>
        <fullName evidence="4">Class II receptor tyrosine kinase</fullName>
    </submittedName>
</protein>
<feature type="region of interest" description="Disordered" evidence="1">
    <location>
        <begin position="151"/>
        <end position="173"/>
    </location>
</feature>
<feature type="domain" description="Protein kinase" evidence="3">
    <location>
        <begin position="451"/>
        <end position="778"/>
    </location>
</feature>
<dbReference type="GO" id="GO:0051897">
    <property type="term" value="P:positive regulation of phosphatidylinositol 3-kinase/protein kinase B signal transduction"/>
    <property type="evidence" value="ECO:0007669"/>
    <property type="project" value="TreeGrafter"/>
</dbReference>
<keyword evidence="2" id="KW-0812">Transmembrane</keyword>
<keyword evidence="4" id="KW-0808">Transferase</keyword>
<sequence length="778" mass="85848">MFVELDFVRCPEWQIGAPGIDVYSSNDTNLVFDLNRPLRGYWPPVSSTVYKTSCDSLSTVQVRLTKRAFHIVWFVIVSFANEPDIEWVDIGEVRFLNVSEAENGSLFCNDTLPMSSSILAPSSSSTVSPFTSLTATPSPSLRVSSSAISPTETVTTIREPPSSSSIKTPGKYPLPPGVGDPIMTSLPSPSSPLPLDLIFIAVAAAMVLALGLLFAVLCFISFRYRSKIRRSRVGGTPDEHDFQSLPLPPTPTDSPTSSNILMSSSNQLMSGTNPLLLSEDSSSSLPYYDRQSGLYEHIPAEHMLPLLNESKVPSCIDIPVHSETASVAFSVSSTGFLDAANGCDGEPQVPSTIDRETLEPQDTYDPQDTYIDMKSSFHTASGDIEQILSRRIVVNEGIYSERIDPSDFASHGGGQGLDTIEDFEFLAPVYPTLSTLPEGFRPIIEVSGDNIKEISQLRIGQFGKTIQANTLNLSLKSIGLSKTDDNRDLALLVAVKRFCPHPSQFHVELEAFNRETKFLSQLKHPNVLRFLGVCYFNPVFIMMEYMEEGDLNSFLLNYSEIVPIVTPSSKNQVTTSHAGVRCVTDRQCHALPREFELHPSRSGHSQLLHRSQHGRQSRRFGRGHEPLQVPLLPNPRENAAPHSLDGHRVFQREILGEVRRVGIWCDHVGDVHSGQAAAVWLPRRRRGGWGGDPEFLGRAILPAPFKACGLYPARLRYHSMLLGTQHEAASNFFRASQVTSNAFVNGSSVFLPVFMFCDGAVCDPPIFVLIIQKTNYYV</sequence>
<keyword evidence="4" id="KW-0675">Receptor</keyword>
<dbReference type="Pfam" id="PF07714">
    <property type="entry name" value="PK_Tyr_Ser-Thr"/>
    <property type="match status" value="1"/>
</dbReference>
<feature type="transmembrane region" description="Helical" evidence="2">
    <location>
        <begin position="197"/>
        <end position="222"/>
    </location>
</feature>
<reference evidence="4" key="1">
    <citation type="submission" date="2023-03" db="EMBL/GenBank/DDBJ databases">
        <authorList>
            <person name="Steffen K."/>
            <person name="Cardenas P."/>
        </authorList>
    </citation>
    <scope>NUCLEOTIDE SEQUENCE</scope>
</reference>
<evidence type="ECO:0000313" key="4">
    <source>
        <dbReference type="EMBL" id="CAI8050679.1"/>
    </source>
</evidence>
<feature type="transmembrane region" description="Helical" evidence="2">
    <location>
        <begin position="527"/>
        <end position="546"/>
    </location>
</feature>
<feature type="region of interest" description="Disordered" evidence="1">
    <location>
        <begin position="232"/>
        <end position="261"/>
    </location>
</feature>
<dbReference type="PANTHER" id="PTHR24416:SF634">
    <property type="entry name" value="DISCOIDIN DOMAIN-CONTAINING RECEPTOR TYROSINE KINASE B"/>
    <property type="match status" value="1"/>
</dbReference>
<accession>A0AA35XAV9</accession>
<dbReference type="InterPro" id="IPR011009">
    <property type="entry name" value="Kinase-like_dom_sf"/>
</dbReference>
<evidence type="ECO:0000256" key="2">
    <source>
        <dbReference type="SAM" id="Phobius"/>
    </source>
</evidence>
<keyword evidence="2" id="KW-0472">Membrane</keyword>
<dbReference type="GO" id="GO:0005886">
    <property type="term" value="C:plasma membrane"/>
    <property type="evidence" value="ECO:0007669"/>
    <property type="project" value="TreeGrafter"/>
</dbReference>
<dbReference type="PANTHER" id="PTHR24416">
    <property type="entry name" value="TYROSINE-PROTEIN KINASE RECEPTOR"/>
    <property type="match status" value="1"/>
</dbReference>
<keyword evidence="2" id="KW-1133">Transmembrane helix</keyword>
<dbReference type="InterPro" id="IPR001245">
    <property type="entry name" value="Ser-Thr/Tyr_kinase_cat_dom"/>
</dbReference>
<dbReference type="PROSITE" id="PS50011">
    <property type="entry name" value="PROTEIN_KINASE_DOM"/>
    <property type="match status" value="1"/>
</dbReference>
<keyword evidence="5" id="KW-1185">Reference proteome</keyword>
<name>A0AA35XAV9_GEOBA</name>
<feature type="compositionally biased region" description="Polar residues" evidence="1">
    <location>
        <begin position="151"/>
        <end position="167"/>
    </location>
</feature>
<dbReference type="GO" id="GO:0038062">
    <property type="term" value="F:protein tyrosine kinase collagen receptor activity"/>
    <property type="evidence" value="ECO:0007669"/>
    <property type="project" value="TreeGrafter"/>
</dbReference>
<dbReference type="AlphaFoldDB" id="A0AA35XAV9"/>
<proteinExistence type="predicted"/>